<feature type="region of interest" description="Disordered" evidence="1">
    <location>
        <begin position="9"/>
        <end position="43"/>
    </location>
</feature>
<protein>
    <submittedName>
        <fullName evidence="2">Uncharacterized protein</fullName>
    </submittedName>
</protein>
<evidence type="ECO:0000313" key="2">
    <source>
        <dbReference type="EMBL" id="RXH93770.1"/>
    </source>
</evidence>
<accession>A0A498JE38</accession>
<comment type="caution">
    <text evidence="2">The sequence shown here is derived from an EMBL/GenBank/DDBJ whole genome shotgun (WGS) entry which is preliminary data.</text>
</comment>
<name>A0A498JE38_MALDO</name>
<dbReference type="EMBL" id="RDQH01000333">
    <property type="protein sequence ID" value="RXH93770.1"/>
    <property type="molecule type" value="Genomic_DNA"/>
</dbReference>
<proteinExistence type="predicted"/>
<dbReference type="AlphaFoldDB" id="A0A498JE38"/>
<feature type="compositionally biased region" description="Low complexity" evidence="1">
    <location>
        <begin position="10"/>
        <end position="33"/>
    </location>
</feature>
<dbReference type="Proteomes" id="UP000290289">
    <property type="component" value="Chromosome 7"/>
</dbReference>
<reference evidence="2 3" key="1">
    <citation type="submission" date="2018-10" db="EMBL/GenBank/DDBJ databases">
        <title>A high-quality apple genome assembly.</title>
        <authorList>
            <person name="Hu J."/>
        </authorList>
    </citation>
    <scope>NUCLEOTIDE SEQUENCE [LARGE SCALE GENOMIC DNA]</scope>
    <source>
        <strain evidence="3">cv. HFTH1</strain>
        <tissue evidence="2">Young leaf</tissue>
    </source>
</reference>
<keyword evidence="3" id="KW-1185">Reference proteome</keyword>
<evidence type="ECO:0000313" key="3">
    <source>
        <dbReference type="Proteomes" id="UP000290289"/>
    </source>
</evidence>
<evidence type="ECO:0000256" key="1">
    <source>
        <dbReference type="SAM" id="MobiDB-lite"/>
    </source>
</evidence>
<gene>
    <name evidence="2" type="ORF">DVH24_015837</name>
</gene>
<organism evidence="2 3">
    <name type="scientific">Malus domestica</name>
    <name type="common">Apple</name>
    <name type="synonym">Pyrus malus</name>
    <dbReference type="NCBI Taxonomy" id="3750"/>
    <lineage>
        <taxon>Eukaryota</taxon>
        <taxon>Viridiplantae</taxon>
        <taxon>Streptophyta</taxon>
        <taxon>Embryophyta</taxon>
        <taxon>Tracheophyta</taxon>
        <taxon>Spermatophyta</taxon>
        <taxon>Magnoliopsida</taxon>
        <taxon>eudicotyledons</taxon>
        <taxon>Gunneridae</taxon>
        <taxon>Pentapetalae</taxon>
        <taxon>rosids</taxon>
        <taxon>fabids</taxon>
        <taxon>Rosales</taxon>
        <taxon>Rosaceae</taxon>
        <taxon>Amygdaloideae</taxon>
        <taxon>Maleae</taxon>
        <taxon>Malus</taxon>
    </lineage>
</organism>
<sequence length="65" mass="7168">MKALIVLYRDSSSNSDSESSALPPLPLSELNNPQEPTHALPPPHLTFLTAPIHSIIFDSHQFSIF</sequence>